<reference evidence="2" key="2">
    <citation type="journal article" date="2015" name="Data Brief">
        <title>Shoot transcriptome of the giant reed, Arundo donax.</title>
        <authorList>
            <person name="Barrero R.A."/>
            <person name="Guerrero F.D."/>
            <person name="Moolhuijzen P."/>
            <person name="Goolsby J.A."/>
            <person name="Tidwell J."/>
            <person name="Bellgard S.E."/>
            <person name="Bellgard M.I."/>
        </authorList>
    </citation>
    <scope>NUCLEOTIDE SEQUENCE</scope>
    <source>
        <tissue evidence="2">Shoot tissue taken approximately 20 cm above the soil surface</tissue>
    </source>
</reference>
<sequence length="97" mass="10205">MYACIILVIEKSCCTPSFARLLHSSELQSASGCCTAAALRPSSTGRTSLLPSAAVRAGARRISSMPPCSPPHPPIKQQQVVSQLRQLTAPGRSKATN</sequence>
<accession>A0A0A9TXP3</accession>
<name>A0A0A9TXP3_ARUDO</name>
<dbReference type="AlphaFoldDB" id="A0A0A9TXP3"/>
<feature type="compositionally biased region" description="Polar residues" evidence="1">
    <location>
        <begin position="76"/>
        <end position="86"/>
    </location>
</feature>
<feature type="region of interest" description="Disordered" evidence="1">
    <location>
        <begin position="62"/>
        <end position="97"/>
    </location>
</feature>
<protein>
    <submittedName>
        <fullName evidence="2">Uncharacterized protein</fullName>
    </submittedName>
</protein>
<evidence type="ECO:0000256" key="1">
    <source>
        <dbReference type="SAM" id="MobiDB-lite"/>
    </source>
</evidence>
<organism evidence="2">
    <name type="scientific">Arundo donax</name>
    <name type="common">Giant reed</name>
    <name type="synonym">Donax arundinaceus</name>
    <dbReference type="NCBI Taxonomy" id="35708"/>
    <lineage>
        <taxon>Eukaryota</taxon>
        <taxon>Viridiplantae</taxon>
        <taxon>Streptophyta</taxon>
        <taxon>Embryophyta</taxon>
        <taxon>Tracheophyta</taxon>
        <taxon>Spermatophyta</taxon>
        <taxon>Magnoliopsida</taxon>
        <taxon>Liliopsida</taxon>
        <taxon>Poales</taxon>
        <taxon>Poaceae</taxon>
        <taxon>PACMAD clade</taxon>
        <taxon>Arundinoideae</taxon>
        <taxon>Arundineae</taxon>
        <taxon>Arundo</taxon>
    </lineage>
</organism>
<proteinExistence type="predicted"/>
<reference evidence="2" key="1">
    <citation type="submission" date="2014-09" db="EMBL/GenBank/DDBJ databases">
        <authorList>
            <person name="Magalhaes I.L.F."/>
            <person name="Oliveira U."/>
            <person name="Santos F.R."/>
            <person name="Vidigal T.H.D.A."/>
            <person name="Brescovit A.D."/>
            <person name="Santos A.J."/>
        </authorList>
    </citation>
    <scope>NUCLEOTIDE SEQUENCE</scope>
    <source>
        <tissue evidence="2">Shoot tissue taken approximately 20 cm above the soil surface</tissue>
    </source>
</reference>
<evidence type="ECO:0000313" key="2">
    <source>
        <dbReference type="EMBL" id="JAD17805.1"/>
    </source>
</evidence>
<dbReference type="EMBL" id="GBRH01280090">
    <property type="protein sequence ID" value="JAD17805.1"/>
    <property type="molecule type" value="Transcribed_RNA"/>
</dbReference>